<evidence type="ECO:0000259" key="1">
    <source>
        <dbReference type="Pfam" id="PF18701"/>
    </source>
</evidence>
<protein>
    <recommendedName>
        <fullName evidence="1">DUF5641 domain-containing protein</fullName>
    </recommendedName>
</protein>
<reference evidence="2" key="1">
    <citation type="journal article" date="2021" name="G3 (Bethesda)">
        <title>Genome and transcriptome analysis of the beet armyworm Spodoptera exigua reveals targets for pest control. .</title>
        <authorList>
            <person name="Simon S."/>
            <person name="Breeschoten T."/>
            <person name="Jansen H.J."/>
            <person name="Dirks R.P."/>
            <person name="Schranz M.E."/>
            <person name="Ros V.I.D."/>
        </authorList>
    </citation>
    <scope>NUCLEOTIDE SEQUENCE</scope>
    <source>
        <strain evidence="2">TB_SE_WUR_2020</strain>
    </source>
</reference>
<dbReference type="InterPro" id="IPR040676">
    <property type="entry name" value="DUF5641"/>
</dbReference>
<gene>
    <name evidence="2" type="ORF">HF086_001852</name>
</gene>
<name>A0A922M9C2_SPOEX</name>
<organism evidence="2 3">
    <name type="scientific">Spodoptera exigua</name>
    <name type="common">Beet armyworm</name>
    <name type="synonym">Noctua fulgens</name>
    <dbReference type="NCBI Taxonomy" id="7107"/>
    <lineage>
        <taxon>Eukaryota</taxon>
        <taxon>Metazoa</taxon>
        <taxon>Ecdysozoa</taxon>
        <taxon>Arthropoda</taxon>
        <taxon>Hexapoda</taxon>
        <taxon>Insecta</taxon>
        <taxon>Pterygota</taxon>
        <taxon>Neoptera</taxon>
        <taxon>Endopterygota</taxon>
        <taxon>Lepidoptera</taxon>
        <taxon>Glossata</taxon>
        <taxon>Ditrysia</taxon>
        <taxon>Noctuoidea</taxon>
        <taxon>Noctuidae</taxon>
        <taxon>Amphipyrinae</taxon>
        <taxon>Spodoptera</taxon>
    </lineage>
</organism>
<dbReference type="EMBL" id="JACEFF010000701">
    <property type="protein sequence ID" value="KAH9632609.1"/>
    <property type="molecule type" value="Genomic_DNA"/>
</dbReference>
<accession>A0A922M9C2</accession>
<dbReference type="PANTHER" id="PTHR47331:SF1">
    <property type="entry name" value="GAG-LIKE PROTEIN"/>
    <property type="match status" value="1"/>
</dbReference>
<dbReference type="Pfam" id="PF18701">
    <property type="entry name" value="DUF5641"/>
    <property type="match status" value="1"/>
</dbReference>
<evidence type="ECO:0000313" key="3">
    <source>
        <dbReference type="Proteomes" id="UP000814243"/>
    </source>
</evidence>
<evidence type="ECO:0000313" key="2">
    <source>
        <dbReference type="EMBL" id="KAH9632609.1"/>
    </source>
</evidence>
<sequence>MLQWIKSEPREFKTFVANRLAEIEEKSRPDDWRWVPTKENPADDATRGTPLKFDYNSRWFQGPKFLRDPEEEWPFRNFKPGGTMPEEKNKQKVMATKVEEGNLIDLERFSRWKRLLRTTARVVAFACLLLKKTHRATNVAVRRKQDSWRPQKKFQKPTQVAVNPRQEKERLYVPLEKEHLKKAELLLVRQSQNDSFASEIRSLKAGKPKLDNSSRLKRIDVYIDDDRIIKLRSRTMKFRGEERRKMNPIILDVLNERKPPEEVLHTLMTEVEHIVNSRPLTPVSMDPDDEESLTPNHFLLGRSCGAMTPGEFSEKDLIGKANWRTSQRLADHFWKRWIGEYLPLLMQRKIDGRPTSDPKEGDVVMIVDATLARNSWPRGEVIKTYPGPDGRTRVLDVRTSGGVLRRPTRKSSFWFLGRHRVH</sequence>
<comment type="caution">
    <text evidence="2">The sequence shown here is derived from an EMBL/GenBank/DDBJ whole genome shotgun (WGS) entry which is preliminary data.</text>
</comment>
<dbReference type="PANTHER" id="PTHR47331">
    <property type="entry name" value="PHD-TYPE DOMAIN-CONTAINING PROTEIN"/>
    <property type="match status" value="1"/>
</dbReference>
<dbReference type="Proteomes" id="UP000814243">
    <property type="component" value="Unassembled WGS sequence"/>
</dbReference>
<dbReference type="AlphaFoldDB" id="A0A922M9C2"/>
<proteinExistence type="predicted"/>
<feature type="domain" description="DUF5641" evidence="1">
    <location>
        <begin position="322"/>
        <end position="410"/>
    </location>
</feature>